<dbReference type="SUPFAM" id="SSF56219">
    <property type="entry name" value="DNase I-like"/>
    <property type="match status" value="1"/>
</dbReference>
<dbReference type="GO" id="GO:0003824">
    <property type="term" value="F:catalytic activity"/>
    <property type="evidence" value="ECO:0007669"/>
    <property type="project" value="InterPro"/>
</dbReference>
<dbReference type="AlphaFoldDB" id="A0A445C7V0"/>
<dbReference type="PANTHER" id="PTHR35218:SF9">
    <property type="entry name" value="ENDONUCLEASE_EXONUCLEASE_PHOSPHATASE DOMAIN-CONTAINING PROTEIN"/>
    <property type="match status" value="1"/>
</dbReference>
<dbReference type="Proteomes" id="UP000289738">
    <property type="component" value="Chromosome A07"/>
</dbReference>
<sequence>MNLLSWNCRGVTASSTMAELRNICKFNKPSVVFLMETRAKEGRINTIRRKLCFDKSFCVELWGLFGGLCILWKSNVNINILSWCDNFITAKIGINNGESWKCIFVYGNPIFRKRKNLWRNLTANNWDQEAAQIYIGDFNEVLTQEENVGLHLKPRGQLEEFKKFLNDNRLMDLDLKGNKFTWFSNPKNGFVTRERIDRVLVNWQWREKFQHAILEALPAINHEECCNVINKGWNKEITRGTAWTNIIQRMKNCKEELRKWSRTTFKRTDKEILKMKKELRKLQNSCLEENK</sequence>
<evidence type="ECO:0000259" key="1">
    <source>
        <dbReference type="Pfam" id="PF03372"/>
    </source>
</evidence>
<comment type="caution">
    <text evidence="2">The sequence shown here is derived from an EMBL/GenBank/DDBJ whole genome shotgun (WGS) entry which is preliminary data.</text>
</comment>
<dbReference type="Pfam" id="PF03372">
    <property type="entry name" value="Exo_endo_phos"/>
    <property type="match status" value="1"/>
</dbReference>
<accession>A0A445C7V0</accession>
<keyword evidence="3" id="KW-1185">Reference proteome</keyword>
<dbReference type="STRING" id="3818.A0A445C7V0"/>
<dbReference type="InterPro" id="IPR036691">
    <property type="entry name" value="Endo/exonu/phosph_ase_sf"/>
</dbReference>
<gene>
    <name evidence="2" type="ORF">Ahy_A07g032908</name>
</gene>
<reference evidence="2 3" key="1">
    <citation type="submission" date="2019-01" db="EMBL/GenBank/DDBJ databases">
        <title>Sequencing of cultivated peanut Arachis hypogaea provides insights into genome evolution and oil improvement.</title>
        <authorList>
            <person name="Chen X."/>
        </authorList>
    </citation>
    <scope>NUCLEOTIDE SEQUENCE [LARGE SCALE GENOMIC DNA]</scope>
    <source>
        <strain evidence="3">cv. Fuhuasheng</strain>
        <tissue evidence="2">Leaves</tissue>
    </source>
</reference>
<dbReference type="EMBL" id="SDMP01000007">
    <property type="protein sequence ID" value="RYR47014.1"/>
    <property type="molecule type" value="Genomic_DNA"/>
</dbReference>
<protein>
    <recommendedName>
        <fullName evidence="1">Endonuclease/exonuclease/phosphatase domain-containing protein</fullName>
    </recommendedName>
</protein>
<dbReference type="PANTHER" id="PTHR35218">
    <property type="entry name" value="RNASE H DOMAIN-CONTAINING PROTEIN"/>
    <property type="match status" value="1"/>
</dbReference>
<evidence type="ECO:0000313" key="3">
    <source>
        <dbReference type="Proteomes" id="UP000289738"/>
    </source>
</evidence>
<dbReference type="Gene3D" id="3.60.10.10">
    <property type="entry name" value="Endonuclease/exonuclease/phosphatase"/>
    <property type="match status" value="1"/>
</dbReference>
<organism evidence="2 3">
    <name type="scientific">Arachis hypogaea</name>
    <name type="common">Peanut</name>
    <dbReference type="NCBI Taxonomy" id="3818"/>
    <lineage>
        <taxon>Eukaryota</taxon>
        <taxon>Viridiplantae</taxon>
        <taxon>Streptophyta</taxon>
        <taxon>Embryophyta</taxon>
        <taxon>Tracheophyta</taxon>
        <taxon>Spermatophyta</taxon>
        <taxon>Magnoliopsida</taxon>
        <taxon>eudicotyledons</taxon>
        <taxon>Gunneridae</taxon>
        <taxon>Pentapetalae</taxon>
        <taxon>rosids</taxon>
        <taxon>fabids</taxon>
        <taxon>Fabales</taxon>
        <taxon>Fabaceae</taxon>
        <taxon>Papilionoideae</taxon>
        <taxon>50 kb inversion clade</taxon>
        <taxon>dalbergioids sensu lato</taxon>
        <taxon>Dalbergieae</taxon>
        <taxon>Pterocarpus clade</taxon>
        <taxon>Arachis</taxon>
    </lineage>
</organism>
<dbReference type="InterPro" id="IPR005135">
    <property type="entry name" value="Endo/exonuclease/phosphatase"/>
</dbReference>
<name>A0A445C7V0_ARAHY</name>
<feature type="domain" description="Endonuclease/exonuclease/phosphatase" evidence="1">
    <location>
        <begin position="4"/>
        <end position="202"/>
    </location>
</feature>
<proteinExistence type="predicted"/>
<evidence type="ECO:0000313" key="2">
    <source>
        <dbReference type="EMBL" id="RYR47014.1"/>
    </source>
</evidence>